<sequence length="63" mass="7101">MALSATYIVRTALSLSEETMMHKRSKEVPEVNSLNRHPGLIADQFLIRYLSSILVLPPFLGNM</sequence>
<dbReference type="Proteomes" id="UP000052978">
    <property type="component" value="Unassembled WGS sequence"/>
</dbReference>
<dbReference type="AlphaFoldDB" id="S7N6H1"/>
<name>S7N6H1_MYOBR</name>
<keyword evidence="2" id="KW-1185">Reference proteome</keyword>
<evidence type="ECO:0000313" key="1">
    <source>
        <dbReference type="EMBL" id="EPQ12774.1"/>
    </source>
</evidence>
<organism evidence="1 2">
    <name type="scientific">Myotis brandtii</name>
    <name type="common">Brandt's bat</name>
    <dbReference type="NCBI Taxonomy" id="109478"/>
    <lineage>
        <taxon>Eukaryota</taxon>
        <taxon>Metazoa</taxon>
        <taxon>Chordata</taxon>
        <taxon>Craniata</taxon>
        <taxon>Vertebrata</taxon>
        <taxon>Euteleostomi</taxon>
        <taxon>Mammalia</taxon>
        <taxon>Eutheria</taxon>
        <taxon>Laurasiatheria</taxon>
        <taxon>Chiroptera</taxon>
        <taxon>Yangochiroptera</taxon>
        <taxon>Vespertilionidae</taxon>
        <taxon>Myotis</taxon>
    </lineage>
</organism>
<evidence type="ECO:0000313" key="2">
    <source>
        <dbReference type="Proteomes" id="UP000052978"/>
    </source>
</evidence>
<protein>
    <submittedName>
        <fullName evidence="1">Uncharacterized protein</fullName>
    </submittedName>
</protein>
<reference evidence="1 2" key="1">
    <citation type="journal article" date="2013" name="Nat. Commun.">
        <title>Genome analysis reveals insights into physiology and longevity of the Brandt's bat Myotis brandtii.</title>
        <authorList>
            <person name="Seim I."/>
            <person name="Fang X."/>
            <person name="Xiong Z."/>
            <person name="Lobanov A.V."/>
            <person name="Huang Z."/>
            <person name="Ma S."/>
            <person name="Feng Y."/>
            <person name="Turanov A.A."/>
            <person name="Zhu Y."/>
            <person name="Lenz T.L."/>
            <person name="Gerashchenko M.V."/>
            <person name="Fan D."/>
            <person name="Hee Yim S."/>
            <person name="Yao X."/>
            <person name="Jordan D."/>
            <person name="Xiong Y."/>
            <person name="Ma Y."/>
            <person name="Lyapunov A.N."/>
            <person name="Chen G."/>
            <person name="Kulakova O.I."/>
            <person name="Sun Y."/>
            <person name="Lee S.G."/>
            <person name="Bronson R.T."/>
            <person name="Moskalev A.A."/>
            <person name="Sunyaev S.R."/>
            <person name="Zhang G."/>
            <person name="Krogh A."/>
            <person name="Wang J."/>
            <person name="Gladyshev V.N."/>
        </authorList>
    </citation>
    <scope>NUCLEOTIDE SEQUENCE [LARGE SCALE GENOMIC DNA]</scope>
</reference>
<gene>
    <name evidence="1" type="ORF">D623_10003479</name>
</gene>
<proteinExistence type="predicted"/>
<accession>S7N6H1</accession>
<dbReference type="EMBL" id="KE163581">
    <property type="protein sequence ID" value="EPQ12774.1"/>
    <property type="molecule type" value="Genomic_DNA"/>
</dbReference>